<keyword evidence="2" id="KW-1185">Reference proteome</keyword>
<sequence length="51" mass="5567">MPTFPVAEAAAHVAPEKLKEFNQTLEDAKSEGREITDVIIVNGIPIVYASR</sequence>
<evidence type="ECO:0000313" key="2">
    <source>
        <dbReference type="Proteomes" id="UP001597181"/>
    </source>
</evidence>
<dbReference type="EMBL" id="JBHTLY010000003">
    <property type="protein sequence ID" value="MFD1201968.1"/>
    <property type="molecule type" value="Genomic_DNA"/>
</dbReference>
<evidence type="ECO:0000313" key="1">
    <source>
        <dbReference type="EMBL" id="MFD1201968.1"/>
    </source>
</evidence>
<gene>
    <name evidence="1" type="ORF">ACFQ3U_08690</name>
</gene>
<dbReference type="RefSeq" id="WP_343961890.1">
    <property type="nucleotide sequence ID" value="NZ_BAAAKZ010000013.1"/>
</dbReference>
<reference evidence="2" key="1">
    <citation type="journal article" date="2019" name="Int. J. Syst. Evol. Microbiol.">
        <title>The Global Catalogue of Microorganisms (GCM) 10K type strain sequencing project: providing services to taxonomists for standard genome sequencing and annotation.</title>
        <authorList>
            <consortium name="The Broad Institute Genomics Platform"/>
            <consortium name="The Broad Institute Genome Sequencing Center for Infectious Disease"/>
            <person name="Wu L."/>
            <person name="Ma J."/>
        </authorList>
    </citation>
    <scope>NUCLEOTIDE SEQUENCE [LARGE SCALE GENOMIC DNA]</scope>
    <source>
        <strain evidence="2">CCUG 50213</strain>
    </source>
</reference>
<name>A0ABW3TPK8_9MICO</name>
<organism evidence="1 2">
    <name type="scientific">Leucobacter albus</name>
    <dbReference type="NCBI Taxonomy" id="272210"/>
    <lineage>
        <taxon>Bacteria</taxon>
        <taxon>Bacillati</taxon>
        <taxon>Actinomycetota</taxon>
        <taxon>Actinomycetes</taxon>
        <taxon>Micrococcales</taxon>
        <taxon>Microbacteriaceae</taxon>
        <taxon>Leucobacter</taxon>
    </lineage>
</organism>
<accession>A0ABW3TPK8</accession>
<protein>
    <submittedName>
        <fullName evidence="1">Uncharacterized protein</fullName>
    </submittedName>
</protein>
<comment type="caution">
    <text evidence="1">The sequence shown here is derived from an EMBL/GenBank/DDBJ whole genome shotgun (WGS) entry which is preliminary data.</text>
</comment>
<dbReference type="Proteomes" id="UP001597181">
    <property type="component" value="Unassembled WGS sequence"/>
</dbReference>
<proteinExistence type="predicted"/>